<reference evidence="2 3" key="1">
    <citation type="journal article" date="2023" name="Res Sq">
        <title>Genomic and morphological characterization of Knufia obscura isolated from the Mars 2020 spacecraft assembly facility.</title>
        <authorList>
            <person name="Chander A.M."/>
            <person name="Teixeira M.M."/>
            <person name="Singh N.K."/>
            <person name="Williams M.P."/>
            <person name="Parker C.W."/>
            <person name="Leo P."/>
            <person name="Stajich J.E."/>
            <person name="Torok T."/>
            <person name="Tighe S."/>
            <person name="Mason C.E."/>
            <person name="Venkateswaran K."/>
        </authorList>
    </citation>
    <scope>NUCLEOTIDE SEQUENCE [LARGE SCALE GENOMIC DNA]</scope>
    <source>
        <strain evidence="2 3">CCFEE 5817</strain>
    </source>
</reference>
<evidence type="ECO:0000256" key="1">
    <source>
        <dbReference type="SAM" id="MobiDB-lite"/>
    </source>
</evidence>
<feature type="region of interest" description="Disordered" evidence="1">
    <location>
        <begin position="106"/>
        <end position="147"/>
    </location>
</feature>
<dbReference type="Proteomes" id="UP001334248">
    <property type="component" value="Unassembled WGS sequence"/>
</dbReference>
<accession>A0ABR0RZE3</accession>
<keyword evidence="3" id="KW-1185">Reference proteome</keyword>
<dbReference type="GeneID" id="89996242"/>
<protein>
    <submittedName>
        <fullName evidence="2">Uncharacterized protein</fullName>
    </submittedName>
</protein>
<evidence type="ECO:0000313" key="3">
    <source>
        <dbReference type="Proteomes" id="UP001334248"/>
    </source>
</evidence>
<feature type="compositionally biased region" description="Polar residues" evidence="1">
    <location>
        <begin position="109"/>
        <end position="123"/>
    </location>
</feature>
<gene>
    <name evidence="2" type="ORF">PMZ80_002793</name>
</gene>
<comment type="caution">
    <text evidence="2">The sequence shown here is derived from an EMBL/GenBank/DDBJ whole genome shotgun (WGS) entry which is preliminary data.</text>
</comment>
<feature type="compositionally biased region" description="Polar residues" evidence="1">
    <location>
        <begin position="1"/>
        <end position="12"/>
    </location>
</feature>
<dbReference type="EMBL" id="JAVHJV010000002">
    <property type="protein sequence ID" value="KAK5945588.1"/>
    <property type="molecule type" value="Genomic_DNA"/>
</dbReference>
<proteinExistence type="predicted"/>
<feature type="region of interest" description="Disordered" evidence="1">
    <location>
        <begin position="1"/>
        <end position="80"/>
    </location>
</feature>
<name>A0ABR0RZE3_9EURO</name>
<sequence>MSSKPRNTTHPTEPSGGAPASTPNATPTTPSTSASASASPSRFTTRSSRTSTGTPSTPSAISSADVLPPMPKPKYPNETWSAWKGYLGDEKPDYEFIEYKKRVVGGAPGQNQAPAPVSAQAQGQALDRGKTNGDPPGLVKSNSDPTGLSFKAAERAKMLARVKQAGKAIWADRGGAKK</sequence>
<feature type="compositionally biased region" description="Low complexity" evidence="1">
    <location>
        <begin position="18"/>
        <end position="64"/>
    </location>
</feature>
<organism evidence="2 3">
    <name type="scientific">Knufia obscura</name>
    <dbReference type="NCBI Taxonomy" id="1635080"/>
    <lineage>
        <taxon>Eukaryota</taxon>
        <taxon>Fungi</taxon>
        <taxon>Dikarya</taxon>
        <taxon>Ascomycota</taxon>
        <taxon>Pezizomycotina</taxon>
        <taxon>Eurotiomycetes</taxon>
        <taxon>Chaetothyriomycetidae</taxon>
        <taxon>Chaetothyriales</taxon>
        <taxon>Trichomeriaceae</taxon>
        <taxon>Knufia</taxon>
    </lineage>
</organism>
<evidence type="ECO:0000313" key="2">
    <source>
        <dbReference type="EMBL" id="KAK5945588.1"/>
    </source>
</evidence>
<dbReference type="RefSeq" id="XP_064733678.1">
    <property type="nucleotide sequence ID" value="XM_064871225.1"/>
</dbReference>